<dbReference type="KEGG" id="bmus:118905218"/>
<feature type="compositionally biased region" description="Basic and acidic residues" evidence="1">
    <location>
        <begin position="428"/>
        <end position="444"/>
    </location>
</feature>
<feature type="compositionally biased region" description="Low complexity" evidence="1">
    <location>
        <begin position="486"/>
        <end position="515"/>
    </location>
</feature>
<evidence type="ECO:0000256" key="1">
    <source>
        <dbReference type="SAM" id="MobiDB-lite"/>
    </source>
</evidence>
<evidence type="ECO:0000313" key="3">
    <source>
        <dbReference type="RefSeq" id="XP_036727660.1"/>
    </source>
</evidence>
<feature type="compositionally biased region" description="Low complexity" evidence="1">
    <location>
        <begin position="457"/>
        <end position="469"/>
    </location>
</feature>
<feature type="region of interest" description="Disordered" evidence="1">
    <location>
        <begin position="240"/>
        <end position="527"/>
    </location>
</feature>
<evidence type="ECO:0000313" key="4">
    <source>
        <dbReference type="RefSeq" id="XP_036727661.1"/>
    </source>
</evidence>
<keyword evidence="2" id="KW-1185">Reference proteome</keyword>
<dbReference type="Proteomes" id="UP000694857">
    <property type="component" value="Chromosome 12"/>
</dbReference>
<reference evidence="2" key="1">
    <citation type="submission" date="2024-06" db="UniProtKB">
        <authorList>
            <consortium name="RefSeq"/>
        </authorList>
    </citation>
    <scope>NUCLEOTIDE SEQUENCE [LARGE SCALE GENOMIC DNA]</scope>
</reference>
<reference evidence="3 4" key="2">
    <citation type="submission" date="2025-04" db="UniProtKB">
        <authorList>
            <consortium name="RefSeq"/>
        </authorList>
    </citation>
    <scope>IDENTIFICATION</scope>
    <source>
        <tissue evidence="3 4">Epidermis and Blubber</tissue>
    </source>
</reference>
<dbReference type="OrthoDB" id="10596087at2759"/>
<organism evidence="2 3">
    <name type="scientific">Balaenoptera musculus</name>
    <name type="common">Blue whale</name>
    <dbReference type="NCBI Taxonomy" id="9771"/>
    <lineage>
        <taxon>Eukaryota</taxon>
        <taxon>Metazoa</taxon>
        <taxon>Chordata</taxon>
        <taxon>Craniata</taxon>
        <taxon>Vertebrata</taxon>
        <taxon>Euteleostomi</taxon>
        <taxon>Mammalia</taxon>
        <taxon>Eutheria</taxon>
        <taxon>Laurasiatheria</taxon>
        <taxon>Artiodactyla</taxon>
        <taxon>Whippomorpha</taxon>
        <taxon>Cetacea</taxon>
        <taxon>Mysticeti</taxon>
        <taxon>Balaenopteridae</taxon>
        <taxon>Balaenoptera</taxon>
    </lineage>
</organism>
<dbReference type="RefSeq" id="XP_036727660.1">
    <property type="nucleotide sequence ID" value="XM_036871765.1"/>
</dbReference>
<dbReference type="RefSeq" id="XP_036727661.1">
    <property type="nucleotide sequence ID" value="XM_036871766.1"/>
</dbReference>
<feature type="compositionally biased region" description="Basic residues" evidence="1">
    <location>
        <begin position="269"/>
        <end position="280"/>
    </location>
</feature>
<proteinExistence type="predicted"/>
<gene>
    <name evidence="3 4" type="primary">LOC118905218</name>
</gene>
<accession>A0A8B8Z686</accession>
<name>A0A8B8Z686_BALMU</name>
<feature type="compositionally biased region" description="Basic and acidic residues" evidence="1">
    <location>
        <begin position="388"/>
        <end position="404"/>
    </location>
</feature>
<feature type="compositionally biased region" description="Pro residues" evidence="1">
    <location>
        <begin position="550"/>
        <end position="563"/>
    </location>
</feature>
<feature type="compositionally biased region" description="Basic and acidic residues" evidence="1">
    <location>
        <begin position="302"/>
        <end position="312"/>
    </location>
</feature>
<dbReference type="AlphaFoldDB" id="A0A8B8Z686"/>
<feature type="region of interest" description="Disordered" evidence="1">
    <location>
        <begin position="58"/>
        <end position="172"/>
    </location>
</feature>
<sequence>MQPQRSLRSSEIFTNGSSLSLKDWNHRKSIPMWYPASPTDYLSLTLLPRPRLLLCLQRPRGSSQPPTQTNKREGADSGTGPAQFSHSIRAPTPSRRPGTFGTRERHTRPPPARPPGLGSRRPHSRARPSRWAGAPGFRADAREPARGRQGAGGSSRLGASPPRSPPPSRLPLTDFHSAVVEARGGGVQGVEAAVQRCGAAAQGGRLSLELAEDVPGAARQVGELLQQADQGVRADLLQRAEERRARRPGRLRLAQPRGLHGPLVEGHGRAGRRGRARHSVRPPSARGASPHPTQRKVRAAAGRREGSREAPTHRGAARRAGGTDRRAGGRRGGGAAAARGAAGKGSGGSERRPPGARRRPSSRQGSRAARPKEVRGAAPGLGARRARQRVETRVPLKFAGRQERAGGSFPPSRLEREEEAGEVPPTPGEREGRRKKGKGEEKRAGPGNHLRLPRPARPALAGRWWPRAWTHPGGPGTAARSGGSHVAAPLPVKAPPAVGQSPRPTPGPRAGRVGAPRGGGTGAAAAASPAPAAHLRFCLRGPGQRAPLAGDPPGPLWVPLGSPSPPLEGGHGFRAASVDLKEDLVKSPSGQGFCSRLGVRASQLGGGEDSKDFFLEMLQVSFS</sequence>
<dbReference type="GeneID" id="118905218"/>
<protein>
    <submittedName>
        <fullName evidence="3 4">Collagen alpha-1(I) chain-like</fullName>
    </submittedName>
</protein>
<evidence type="ECO:0000313" key="2">
    <source>
        <dbReference type="Proteomes" id="UP000694857"/>
    </source>
</evidence>
<feature type="region of interest" description="Disordered" evidence="1">
    <location>
        <begin position="544"/>
        <end position="563"/>
    </location>
</feature>